<feature type="region of interest" description="Disordered" evidence="1">
    <location>
        <begin position="1"/>
        <end position="45"/>
    </location>
</feature>
<evidence type="ECO:0000313" key="2">
    <source>
        <dbReference type="EMBL" id="MBE1603537.1"/>
    </source>
</evidence>
<reference evidence="2" key="1">
    <citation type="submission" date="2020-10" db="EMBL/GenBank/DDBJ databases">
        <title>Sequencing the genomes of 1000 actinobacteria strains.</title>
        <authorList>
            <person name="Klenk H.-P."/>
        </authorList>
    </citation>
    <scope>NUCLEOTIDE SEQUENCE</scope>
    <source>
        <strain evidence="2">DSM 45354</strain>
    </source>
</reference>
<dbReference type="AlphaFoldDB" id="A0A927MUH6"/>
<evidence type="ECO:0000256" key="1">
    <source>
        <dbReference type="SAM" id="MobiDB-lite"/>
    </source>
</evidence>
<proteinExistence type="predicted"/>
<gene>
    <name evidence="2" type="ORF">HEB94_000385</name>
</gene>
<protein>
    <submittedName>
        <fullName evidence="2">Uncharacterized protein</fullName>
    </submittedName>
</protein>
<organism evidence="2 3">
    <name type="scientific">Actinopolymorpha pittospori</name>
    <dbReference type="NCBI Taxonomy" id="648752"/>
    <lineage>
        <taxon>Bacteria</taxon>
        <taxon>Bacillati</taxon>
        <taxon>Actinomycetota</taxon>
        <taxon>Actinomycetes</taxon>
        <taxon>Propionibacteriales</taxon>
        <taxon>Actinopolymorphaceae</taxon>
        <taxon>Actinopolymorpha</taxon>
    </lineage>
</organism>
<dbReference type="RefSeq" id="WP_192748326.1">
    <property type="nucleotide sequence ID" value="NZ_BAABJL010000154.1"/>
</dbReference>
<accession>A0A927MUH6</accession>
<dbReference type="Proteomes" id="UP000638648">
    <property type="component" value="Unassembled WGS sequence"/>
</dbReference>
<dbReference type="EMBL" id="JADBEM010000001">
    <property type="protein sequence ID" value="MBE1603537.1"/>
    <property type="molecule type" value="Genomic_DNA"/>
</dbReference>
<evidence type="ECO:0000313" key="3">
    <source>
        <dbReference type="Proteomes" id="UP000638648"/>
    </source>
</evidence>
<keyword evidence="3" id="KW-1185">Reference proteome</keyword>
<name>A0A927MUH6_9ACTN</name>
<sequence length="45" mass="4603">MGPGQPPMKLGAEPGTGRMLGGARHRECAGSPDYGPATNHPLGFK</sequence>
<comment type="caution">
    <text evidence="2">The sequence shown here is derived from an EMBL/GenBank/DDBJ whole genome shotgun (WGS) entry which is preliminary data.</text>
</comment>